<evidence type="ECO:0000313" key="3">
    <source>
        <dbReference type="Proteomes" id="UP000093898"/>
    </source>
</evidence>
<comment type="caution">
    <text evidence="2">The sequence shown here is derived from an EMBL/GenBank/DDBJ whole genome shotgun (WGS) entry which is preliminary data.</text>
</comment>
<dbReference type="EMBL" id="LZLC01000202">
    <property type="protein sequence ID" value="OBJ38327.1"/>
    <property type="molecule type" value="Genomic_DNA"/>
</dbReference>
<reference evidence="2 3" key="1">
    <citation type="submission" date="2016-06" db="EMBL/GenBank/DDBJ databases">
        <authorList>
            <person name="Kjaerup R.B."/>
            <person name="Dalgaard T.S."/>
            <person name="Juul-Madsen H.R."/>
        </authorList>
    </citation>
    <scope>NUCLEOTIDE SEQUENCE [LARGE SCALE GENOMIC DNA]</scope>
    <source>
        <strain evidence="2 3">1127319.6</strain>
    </source>
</reference>
<accession>A0A1A3GQM0</accession>
<dbReference type="Proteomes" id="UP000093898">
    <property type="component" value="Unassembled WGS sequence"/>
</dbReference>
<feature type="region of interest" description="Disordered" evidence="1">
    <location>
        <begin position="158"/>
        <end position="181"/>
    </location>
</feature>
<protein>
    <submittedName>
        <fullName evidence="2">Uncharacterized protein</fullName>
    </submittedName>
</protein>
<proteinExistence type="predicted"/>
<evidence type="ECO:0000313" key="2">
    <source>
        <dbReference type="EMBL" id="OBJ38327.1"/>
    </source>
</evidence>
<dbReference type="AlphaFoldDB" id="A0A1A3GQM0"/>
<sequence length="387" mass="41514">MDQLTPDDVRHWDVSVIQQMFQASKGVGAADHKLGESLDSAGKRTNWHGEAGEAFQAEIGKQRTDLDRDGVESKGVAAALQQAEKGVEYCRNKMNDIYERASQYGWTITSDWRVDDSHDTERKHDPQLLQNDLDMLKTRAHAVDHELATAMRAAVGDAQVDDQGHQTGGPPPVSTQKLTPEEQAQVAQWSQMSAPGKSGVGDCSRWATASALANKFGTRQGPDGKEINLPPDVQRNLMGGMPLHFPPNKTEINQIAHTQGVAAGSETQGFPGGPALMTKQLNDVGLKSTEHSGAPSALVDQMTSDLKAGHMAIVNGAFPTSDGHFISVTGVKTGPNGETLYLVNDSNRAADGTAGAHTLPPLSTRSQLEAFLRERANYGTPGYSTVE</sequence>
<organism evidence="2 3">
    <name type="scientific">Mycolicibacterium mucogenicum</name>
    <name type="common">Mycobacterium mucogenicum</name>
    <dbReference type="NCBI Taxonomy" id="56689"/>
    <lineage>
        <taxon>Bacteria</taxon>
        <taxon>Bacillati</taxon>
        <taxon>Actinomycetota</taxon>
        <taxon>Actinomycetes</taxon>
        <taxon>Mycobacteriales</taxon>
        <taxon>Mycobacteriaceae</taxon>
        <taxon>Mycolicibacterium</taxon>
    </lineage>
</organism>
<evidence type="ECO:0000256" key="1">
    <source>
        <dbReference type="SAM" id="MobiDB-lite"/>
    </source>
</evidence>
<name>A0A1A3GQM0_MYCMU</name>
<gene>
    <name evidence="2" type="ORF">A5630_30135</name>
</gene>